<accession>A0AAJ8JP75</accession>
<dbReference type="Proteomes" id="UP000094043">
    <property type="component" value="Chromosome 1"/>
</dbReference>
<reference evidence="1" key="1">
    <citation type="submission" date="2016-06" db="EMBL/GenBank/DDBJ databases">
        <authorList>
            <person name="Cuomo C."/>
            <person name="Litvintseva A."/>
            <person name="Heitman J."/>
            <person name="Chen Y."/>
            <person name="Sun S."/>
            <person name="Springer D."/>
            <person name="Dromer F."/>
            <person name="Young S."/>
            <person name="Zeng Q."/>
            <person name="Chapman S."/>
            <person name="Gujja S."/>
            <person name="Saif S."/>
            <person name="Birren B."/>
        </authorList>
    </citation>
    <scope>NUCLEOTIDE SEQUENCE</scope>
    <source>
        <strain evidence="1">CBS 7841</strain>
    </source>
</reference>
<dbReference type="GeneID" id="91085265"/>
<dbReference type="AlphaFoldDB" id="A0AAJ8JP75"/>
<evidence type="ECO:0000313" key="1">
    <source>
        <dbReference type="EMBL" id="WVN85898.1"/>
    </source>
</evidence>
<dbReference type="RefSeq" id="XP_066066598.1">
    <property type="nucleotide sequence ID" value="XM_066210501.1"/>
</dbReference>
<protein>
    <submittedName>
        <fullName evidence="1">Uncharacterized protein</fullName>
    </submittedName>
</protein>
<sequence length="193" mass="22223">MVHLNDTPIHPFRRPPGCNCFDSLKRQDWHLVLESADLGLDVIAKAIQSPKAIKDTLVGCFQPHIPSKQMHCESCCLQTRILDSWEDYPEWYSSLRNLLQTRRLWRVAFGTDLYPLDASRSELREWLKDDEAARAIIERHLSVSVKSMLPSDVFYPPDPTPSNPTSNSQRILETVEAECLRRGLPTEVALYEY</sequence>
<dbReference type="EMBL" id="CP143784">
    <property type="protein sequence ID" value="WVN85898.1"/>
    <property type="molecule type" value="Genomic_DNA"/>
</dbReference>
<evidence type="ECO:0000313" key="2">
    <source>
        <dbReference type="Proteomes" id="UP000094043"/>
    </source>
</evidence>
<reference evidence="1" key="3">
    <citation type="submission" date="2024-01" db="EMBL/GenBank/DDBJ databases">
        <authorList>
            <person name="Coelho M.A."/>
            <person name="David-Palma M."/>
            <person name="Shea T."/>
            <person name="Sun S."/>
            <person name="Cuomo C.A."/>
            <person name="Heitman J."/>
        </authorList>
    </citation>
    <scope>NUCLEOTIDE SEQUENCE</scope>
    <source>
        <strain evidence="1">CBS 7841</strain>
    </source>
</reference>
<name>A0AAJ8JP75_9TREE</name>
<keyword evidence="2" id="KW-1185">Reference proteome</keyword>
<organism evidence="1 2">
    <name type="scientific">Cryptococcus depauperatus CBS 7841</name>
    <dbReference type="NCBI Taxonomy" id="1295531"/>
    <lineage>
        <taxon>Eukaryota</taxon>
        <taxon>Fungi</taxon>
        <taxon>Dikarya</taxon>
        <taxon>Basidiomycota</taxon>
        <taxon>Agaricomycotina</taxon>
        <taxon>Tremellomycetes</taxon>
        <taxon>Tremellales</taxon>
        <taxon>Cryptococcaceae</taxon>
        <taxon>Cryptococcus</taxon>
    </lineage>
</organism>
<gene>
    <name evidence="1" type="ORF">L203_101051</name>
</gene>
<proteinExistence type="predicted"/>
<dbReference type="KEGG" id="cdep:91085265"/>
<reference evidence="1" key="2">
    <citation type="journal article" date="2022" name="Elife">
        <title>Obligate sexual reproduction of a homothallic fungus closely related to the Cryptococcus pathogenic species complex.</title>
        <authorList>
            <person name="Passer A.R."/>
            <person name="Clancey S.A."/>
            <person name="Shea T."/>
            <person name="David-Palma M."/>
            <person name="Averette A.F."/>
            <person name="Boekhout T."/>
            <person name="Porcel B.M."/>
            <person name="Nowrousian M."/>
            <person name="Cuomo C.A."/>
            <person name="Sun S."/>
            <person name="Heitman J."/>
            <person name="Coelho M.A."/>
        </authorList>
    </citation>
    <scope>NUCLEOTIDE SEQUENCE</scope>
    <source>
        <strain evidence="1">CBS 7841</strain>
    </source>
</reference>